<dbReference type="Proteomes" id="UP000494216">
    <property type="component" value="Unassembled WGS sequence"/>
</dbReference>
<evidence type="ECO:0000313" key="2">
    <source>
        <dbReference type="Proteomes" id="UP000494216"/>
    </source>
</evidence>
<reference evidence="1 2" key="1">
    <citation type="submission" date="2020-02" db="EMBL/GenBank/DDBJ databases">
        <authorList>
            <person name="Hogendoorn C."/>
        </authorList>
    </citation>
    <scope>NUCLEOTIDE SEQUENCE [LARGE SCALE GENOMIC DNA]</scope>
    <source>
        <strain evidence="1">METHB21</strain>
    </source>
</reference>
<proteinExistence type="predicted"/>
<protein>
    <submittedName>
        <fullName evidence="1">Uncharacterized protein</fullName>
    </submittedName>
</protein>
<sequence length="38" mass="4228">MSLRGAPLVHPNVKFYSRHAGEHDQIHSGTLRGIADCR</sequence>
<gene>
    <name evidence="1" type="ORF">METHB2_50002</name>
</gene>
<dbReference type="EMBL" id="CADCXN010000080">
    <property type="protein sequence ID" value="CAA9891731.1"/>
    <property type="molecule type" value="Genomic_DNA"/>
</dbReference>
<name>A0A8S0XHC6_9GAMM</name>
<comment type="caution">
    <text evidence="1">The sequence shown here is derived from an EMBL/GenBank/DDBJ whole genome shotgun (WGS) entry which is preliminary data.</text>
</comment>
<organism evidence="1 2">
    <name type="scientific">Candidatus Methylobacter favarea</name>
    <dbReference type="NCBI Taxonomy" id="2707345"/>
    <lineage>
        <taxon>Bacteria</taxon>
        <taxon>Pseudomonadati</taxon>
        <taxon>Pseudomonadota</taxon>
        <taxon>Gammaproteobacteria</taxon>
        <taxon>Methylococcales</taxon>
        <taxon>Methylococcaceae</taxon>
        <taxon>Methylobacter</taxon>
    </lineage>
</organism>
<dbReference type="AlphaFoldDB" id="A0A8S0XHC6"/>
<evidence type="ECO:0000313" key="1">
    <source>
        <dbReference type="EMBL" id="CAA9891731.1"/>
    </source>
</evidence>
<accession>A0A8S0XHC6</accession>
<keyword evidence="2" id="KW-1185">Reference proteome</keyword>